<dbReference type="InterPro" id="IPR000873">
    <property type="entry name" value="AMP-dep_synth/lig_dom"/>
</dbReference>
<evidence type="ECO:0000256" key="2">
    <source>
        <dbReference type="ARBA" id="ARBA00022598"/>
    </source>
</evidence>
<dbReference type="PROSITE" id="PS00455">
    <property type="entry name" value="AMP_BINDING"/>
    <property type="match status" value="1"/>
</dbReference>
<sequence>MPAPAPWLAHYDSNVPATLAPYPDRTLVDYLSDAARTQPDKPALLFKGATMSYRALEEASDACAAAFASLGARRGDRVGLLLPNCPQFFVAQFGAWKIGAIGAPLNPIYTERELEGPVRDHGIETLVTLTRFYRRVKNIQPRTGLRRVIATNIKEHFPPVLRLLFTLARETREGDRITLEPGDYDFARLLADNRARTVERARLAADDPAVLLMSGGTTGTPKGVVGTHGGYVMAGLQIRKWNEAALRGADDVILLPLPMFHVYGNVGVQALSLISGCAIALVPNPRDLADLVATIRRVKPTFFNGVPTLYIALLNHPDVRNGKVDFKSIRICFSGAAPLLAETKARFEGITGGRIVEGYSLTEAMMALCVNPVQGPNKLGSVGMPLPDVTVTIFDGDEGTRELAIGEVGEIAISAPQLMLGYWNRDEESANVLRDHVVNGTTRRYLHTGDLGYLDADGYLFIVDRKKDLIKTSGNQVWPREIEEVIATHPAVAEVGVAGVSDPNKGEAVKAWVVVRAGEAVTEADLRAYCRERLAPYKVPSRVEFRSELPKTMVGKVLRRALRDETP</sequence>
<comment type="similarity">
    <text evidence="1">Belongs to the ATP-dependent AMP-binding enzyme family.</text>
</comment>
<dbReference type="PANTHER" id="PTHR43767:SF1">
    <property type="entry name" value="NONRIBOSOMAL PEPTIDE SYNTHASE PES1 (EUROFUNG)-RELATED"/>
    <property type="match status" value="1"/>
</dbReference>
<feature type="domain" description="AMP-dependent synthetase/ligase" evidence="3">
    <location>
        <begin position="33"/>
        <end position="423"/>
    </location>
</feature>
<evidence type="ECO:0000259" key="3">
    <source>
        <dbReference type="Pfam" id="PF00501"/>
    </source>
</evidence>
<dbReference type="CDD" id="cd05936">
    <property type="entry name" value="FC-FACS_FadD_like"/>
    <property type="match status" value="1"/>
</dbReference>
<proteinExistence type="inferred from homology"/>
<evidence type="ECO:0000256" key="1">
    <source>
        <dbReference type="ARBA" id="ARBA00006432"/>
    </source>
</evidence>
<dbReference type="Gene3D" id="3.30.300.30">
    <property type="match status" value="1"/>
</dbReference>
<feature type="domain" description="AMP-binding enzyme C-terminal" evidence="4">
    <location>
        <begin position="481"/>
        <end position="556"/>
    </location>
</feature>
<name>B1NMD2_9BACT</name>
<keyword evidence="2 5" id="KW-0436">Ligase</keyword>
<dbReference type="Pfam" id="PF00501">
    <property type="entry name" value="AMP-binding"/>
    <property type="match status" value="1"/>
</dbReference>
<dbReference type="EMBL" id="EF655902">
    <property type="protein sequence ID" value="ABV58976.1"/>
    <property type="molecule type" value="Genomic_DNA"/>
</dbReference>
<dbReference type="PANTHER" id="PTHR43767">
    <property type="entry name" value="LONG-CHAIN-FATTY-ACID--COA LIGASE"/>
    <property type="match status" value="1"/>
</dbReference>
<reference evidence="5" key="1">
    <citation type="journal article" date="2008" name="Environ. Microbiol.">
        <title>A metagenomic analysis of soil bacteria extends the diversity of quorum-quenching lactonases.</title>
        <authorList>
            <person name="Riaz K."/>
            <person name="Elmerich C."/>
            <person name="Moreira D."/>
            <person name="Raffoux A."/>
            <person name="Dessaux Y."/>
            <person name="Faure D."/>
        </authorList>
    </citation>
    <scope>NUCLEOTIDE SEQUENCE</scope>
</reference>
<dbReference type="InterPro" id="IPR042099">
    <property type="entry name" value="ANL_N_sf"/>
</dbReference>
<evidence type="ECO:0000313" key="5">
    <source>
        <dbReference type="EMBL" id="ABV58976.1"/>
    </source>
</evidence>
<protein>
    <submittedName>
        <fullName evidence="5">Putative fatty acid-CoA ligase</fullName>
    </submittedName>
</protein>
<dbReference type="AlphaFoldDB" id="B1NMD2"/>
<dbReference type="InterPro" id="IPR020845">
    <property type="entry name" value="AMP-binding_CS"/>
</dbReference>
<dbReference type="InterPro" id="IPR025110">
    <property type="entry name" value="AMP-bd_C"/>
</dbReference>
<dbReference type="FunFam" id="3.30.300.30:FF:000008">
    <property type="entry name" value="2,3-dihydroxybenzoate-AMP ligase"/>
    <property type="match status" value="1"/>
</dbReference>
<dbReference type="Pfam" id="PF13193">
    <property type="entry name" value="AMP-binding_C"/>
    <property type="match status" value="1"/>
</dbReference>
<dbReference type="InterPro" id="IPR045851">
    <property type="entry name" value="AMP-bd_C_sf"/>
</dbReference>
<accession>B1NMD2</accession>
<evidence type="ECO:0000259" key="4">
    <source>
        <dbReference type="Pfam" id="PF13193"/>
    </source>
</evidence>
<dbReference type="GO" id="GO:0016878">
    <property type="term" value="F:acid-thiol ligase activity"/>
    <property type="evidence" value="ECO:0007669"/>
    <property type="project" value="UniProtKB-ARBA"/>
</dbReference>
<dbReference type="Gene3D" id="3.40.50.12780">
    <property type="entry name" value="N-terminal domain of ligase-like"/>
    <property type="match status" value="1"/>
</dbReference>
<organism evidence="5">
    <name type="scientific">uncultured Acidobacteria bacterium cosmid p2H8</name>
    <dbReference type="NCBI Taxonomy" id="470733"/>
    <lineage>
        <taxon>Bacteria</taxon>
        <taxon>Pseudomonadati</taxon>
        <taxon>Acidobacteriota</taxon>
        <taxon>environmental samples</taxon>
    </lineage>
</organism>
<dbReference type="SUPFAM" id="SSF56801">
    <property type="entry name" value="Acetyl-CoA synthetase-like"/>
    <property type="match status" value="1"/>
</dbReference>
<dbReference type="InterPro" id="IPR050237">
    <property type="entry name" value="ATP-dep_AMP-bd_enzyme"/>
</dbReference>